<evidence type="ECO:0000313" key="1">
    <source>
        <dbReference type="EMBL" id="MBM6852518.1"/>
    </source>
</evidence>
<organism evidence="1 2">
    <name type="scientific">Oscillibacter valericigenes</name>
    <dbReference type="NCBI Taxonomy" id="351091"/>
    <lineage>
        <taxon>Bacteria</taxon>
        <taxon>Bacillati</taxon>
        <taxon>Bacillota</taxon>
        <taxon>Clostridia</taxon>
        <taxon>Eubacteriales</taxon>
        <taxon>Oscillospiraceae</taxon>
        <taxon>Oscillibacter</taxon>
    </lineage>
</organism>
<dbReference type="Proteomes" id="UP000719500">
    <property type="component" value="Unassembled WGS sequence"/>
</dbReference>
<accession>A0ABS2FYW9</accession>
<gene>
    <name evidence="1" type="ORF">H9X91_13875</name>
</gene>
<proteinExistence type="predicted"/>
<name>A0ABS2FYW9_9FIRM</name>
<reference evidence="1 2" key="1">
    <citation type="journal article" date="2021" name="Sci. Rep.">
        <title>The distribution of antibiotic resistance genes in chicken gut microbiota commensals.</title>
        <authorList>
            <person name="Juricova H."/>
            <person name="Matiasovicova J."/>
            <person name="Kubasova T."/>
            <person name="Cejkova D."/>
            <person name="Rychlik I."/>
        </authorList>
    </citation>
    <scope>NUCLEOTIDE SEQUENCE [LARGE SCALE GENOMIC DNA]</scope>
    <source>
        <strain evidence="1 2">An411</strain>
    </source>
</reference>
<sequence>MATFAIGLVILFVGAALYGKLCEKVFGPDDRETPAYSKQDGVDYVPMRCWKNSLINL</sequence>
<evidence type="ECO:0000313" key="2">
    <source>
        <dbReference type="Proteomes" id="UP000719500"/>
    </source>
</evidence>
<keyword evidence="2" id="KW-1185">Reference proteome</keyword>
<protein>
    <submittedName>
        <fullName evidence="1">Carbon starvation protein A</fullName>
    </submittedName>
</protein>
<dbReference type="EMBL" id="JACSNX010000045">
    <property type="protein sequence ID" value="MBM6852518.1"/>
    <property type="molecule type" value="Genomic_DNA"/>
</dbReference>
<comment type="caution">
    <text evidence="1">The sequence shown here is derived from an EMBL/GenBank/DDBJ whole genome shotgun (WGS) entry which is preliminary data.</text>
</comment>
<feature type="non-terminal residue" evidence="1">
    <location>
        <position position="57"/>
    </location>
</feature>